<evidence type="ECO:0000256" key="9">
    <source>
        <dbReference type="ARBA" id="ARBA00022756"/>
    </source>
</evidence>
<dbReference type="InterPro" id="IPR013785">
    <property type="entry name" value="Aldolase_TIM"/>
</dbReference>
<dbReference type="SMART" id="SM00729">
    <property type="entry name" value="Elp3"/>
    <property type="match status" value="1"/>
</dbReference>
<dbReference type="SFLD" id="SFLDS00029">
    <property type="entry name" value="Radical_SAM"/>
    <property type="match status" value="1"/>
</dbReference>
<accession>A0ABZ0V497</accession>
<dbReference type="Pfam" id="PF06968">
    <property type="entry name" value="BATS"/>
    <property type="match status" value="1"/>
</dbReference>
<evidence type="ECO:0000256" key="13">
    <source>
        <dbReference type="HAMAP-Rule" id="MF_01694"/>
    </source>
</evidence>
<comment type="similarity">
    <text evidence="2 13">Belongs to the radical SAM superfamily. Biotin synthase family.</text>
</comment>
<protein>
    <recommendedName>
        <fullName evidence="3 13">Biotin synthase</fullName>
        <ecNumber evidence="3 13">2.8.1.6</ecNumber>
    </recommendedName>
</protein>
<comment type="subunit">
    <text evidence="13">Homodimer.</text>
</comment>
<keyword evidence="9 13" id="KW-0093">Biotin biosynthesis</keyword>
<reference evidence="15 16" key="1">
    <citation type="submission" date="2023-11" db="EMBL/GenBank/DDBJ databases">
        <title>From the Deep-Sea to the Surface: Bacterial Genomes Isolated from the Moytirra Hydrothermal Vent Plume.</title>
        <authorList>
            <person name="Major S.R."/>
        </authorList>
    </citation>
    <scope>NUCLEOTIDE SEQUENCE [LARGE SCALE GENOMIC DNA]</scope>
    <source>
        <strain evidence="15 16">OXR-9</strain>
        <plasmid evidence="15 16">unnamed02</plasmid>
    </source>
</reference>
<dbReference type="Proteomes" id="UP001326567">
    <property type="component" value="Plasmid unnamed02"/>
</dbReference>
<feature type="binding site" evidence="13">
    <location>
        <position position="56"/>
    </location>
    <ligand>
        <name>[4Fe-4S] cluster</name>
        <dbReference type="ChEBI" id="CHEBI:49883"/>
        <note>4Fe-4S-S-AdoMet</note>
    </ligand>
</feature>
<feature type="binding site" evidence="13">
    <location>
        <position position="59"/>
    </location>
    <ligand>
        <name>[4Fe-4S] cluster</name>
        <dbReference type="ChEBI" id="CHEBI:49883"/>
        <note>4Fe-4S-S-AdoMet</note>
    </ligand>
</feature>
<feature type="binding site" evidence="13">
    <location>
        <position position="187"/>
    </location>
    <ligand>
        <name>[2Fe-2S] cluster</name>
        <dbReference type="ChEBI" id="CHEBI:190135"/>
    </ligand>
</feature>
<proteinExistence type="inferred from homology"/>
<keyword evidence="8 13" id="KW-0479">Metal-binding</keyword>
<dbReference type="PANTHER" id="PTHR22976:SF2">
    <property type="entry name" value="BIOTIN SYNTHASE, MITOCHONDRIAL"/>
    <property type="match status" value="1"/>
</dbReference>
<name>A0ABZ0V497_9RHOB</name>
<dbReference type="Pfam" id="PF04055">
    <property type="entry name" value="Radical_SAM"/>
    <property type="match status" value="1"/>
</dbReference>
<dbReference type="InterPro" id="IPR058240">
    <property type="entry name" value="rSAM_sf"/>
</dbReference>
<evidence type="ECO:0000256" key="8">
    <source>
        <dbReference type="ARBA" id="ARBA00022723"/>
    </source>
</evidence>
<dbReference type="NCBIfam" id="TIGR00433">
    <property type="entry name" value="bioB"/>
    <property type="match status" value="1"/>
</dbReference>
<comment type="cofactor">
    <cofactor evidence="13">
        <name>[2Fe-2S] cluster</name>
        <dbReference type="ChEBI" id="CHEBI:190135"/>
    </cofactor>
    <text evidence="13">Binds 1 [2Fe-2S] cluster. The cluster is coordinated with 3 cysteines and 1 arginine.</text>
</comment>
<dbReference type="SFLD" id="SFLDG01060">
    <property type="entry name" value="BATS_domain_containing"/>
    <property type="match status" value="1"/>
</dbReference>
<sequence>MIRTDWTLSEAKALYELPFPELIYRAQEIHRKYFDPTAIETASLLSIKTGGCPEDCGYCSQSAHHNTGVKATKLMAPEEVLAAAARAKAAGAQRFCMGAAWRNPKDRDMDKLCEMIQGVSALGLETCMTLGMLTSEQVARFSEVGLDFYNHNIDTSPEYYPQIAATRSMEDRLDTVERVRQGGINVCSGGILGMGEAEEDRISMLVTLASLPTHPRSVPINLWNEIQGVPIQSRAEKVDPFDLVRMIALARIMMPESVVRLSAGRTAISDELQALCFLVGANSIFVGDQLLTTENPSPGSDVELLKRLGMHIAKAAPFETSANKKPRRDLELVITEGDRIGS</sequence>
<dbReference type="SFLD" id="SFLDF00272">
    <property type="entry name" value="biotin_synthase"/>
    <property type="match status" value="1"/>
</dbReference>
<feature type="binding site" evidence="13">
    <location>
        <position position="127"/>
    </location>
    <ligand>
        <name>[2Fe-2S] cluster</name>
        <dbReference type="ChEBI" id="CHEBI:190135"/>
    </ligand>
</feature>
<evidence type="ECO:0000256" key="2">
    <source>
        <dbReference type="ARBA" id="ARBA00010765"/>
    </source>
</evidence>
<dbReference type="PIRSF" id="PIRSF001619">
    <property type="entry name" value="Biotin_synth"/>
    <property type="match status" value="1"/>
</dbReference>
<comment type="function">
    <text evidence="13">Catalyzes the conversion of dethiobiotin (DTB) to biotin by the insertion of a sulfur atom into dethiobiotin via a radical-based mechanism.</text>
</comment>
<dbReference type="Gene3D" id="3.20.20.70">
    <property type="entry name" value="Aldolase class I"/>
    <property type="match status" value="1"/>
</dbReference>
<evidence type="ECO:0000256" key="1">
    <source>
        <dbReference type="ARBA" id="ARBA00004942"/>
    </source>
</evidence>
<evidence type="ECO:0000256" key="4">
    <source>
        <dbReference type="ARBA" id="ARBA00022485"/>
    </source>
</evidence>
<dbReference type="HAMAP" id="MF_01694">
    <property type="entry name" value="BioB"/>
    <property type="match status" value="1"/>
</dbReference>
<dbReference type="PROSITE" id="PS51918">
    <property type="entry name" value="RADICAL_SAM"/>
    <property type="match status" value="1"/>
</dbReference>
<evidence type="ECO:0000259" key="14">
    <source>
        <dbReference type="PROSITE" id="PS51918"/>
    </source>
</evidence>
<dbReference type="CDD" id="cd01335">
    <property type="entry name" value="Radical_SAM"/>
    <property type="match status" value="1"/>
</dbReference>
<evidence type="ECO:0000256" key="12">
    <source>
        <dbReference type="ARBA" id="ARBA00051157"/>
    </source>
</evidence>
<dbReference type="PANTHER" id="PTHR22976">
    <property type="entry name" value="BIOTIN SYNTHASE"/>
    <property type="match status" value="1"/>
</dbReference>
<keyword evidence="4 13" id="KW-0004">4Fe-4S</keyword>
<evidence type="ECO:0000256" key="6">
    <source>
        <dbReference type="ARBA" id="ARBA00022691"/>
    </source>
</evidence>
<dbReference type="SUPFAM" id="SSF102114">
    <property type="entry name" value="Radical SAM enzymes"/>
    <property type="match status" value="1"/>
</dbReference>
<gene>
    <name evidence="13 15" type="primary">bioB</name>
    <name evidence="15" type="ORF">T7987_17630</name>
</gene>
<evidence type="ECO:0000313" key="16">
    <source>
        <dbReference type="Proteomes" id="UP001326567"/>
    </source>
</evidence>
<keyword evidence="10 13" id="KW-0408">Iron</keyword>
<evidence type="ECO:0000256" key="7">
    <source>
        <dbReference type="ARBA" id="ARBA00022714"/>
    </source>
</evidence>
<keyword evidence="16" id="KW-1185">Reference proteome</keyword>
<evidence type="ECO:0000256" key="3">
    <source>
        <dbReference type="ARBA" id="ARBA00012236"/>
    </source>
</evidence>
<dbReference type="EC" id="2.8.1.6" evidence="3 13"/>
<evidence type="ECO:0000256" key="11">
    <source>
        <dbReference type="ARBA" id="ARBA00023014"/>
    </source>
</evidence>
<evidence type="ECO:0000256" key="5">
    <source>
        <dbReference type="ARBA" id="ARBA00022679"/>
    </source>
</evidence>
<comment type="catalytic activity">
    <reaction evidence="12 13">
        <text>(4R,5S)-dethiobiotin + (sulfur carrier)-SH + 2 reduced [2Fe-2S]-[ferredoxin] + 2 S-adenosyl-L-methionine = (sulfur carrier)-H + biotin + 2 5'-deoxyadenosine + 2 L-methionine + 2 oxidized [2Fe-2S]-[ferredoxin]</text>
        <dbReference type="Rhea" id="RHEA:22060"/>
        <dbReference type="Rhea" id="RHEA-COMP:10000"/>
        <dbReference type="Rhea" id="RHEA-COMP:10001"/>
        <dbReference type="Rhea" id="RHEA-COMP:14737"/>
        <dbReference type="Rhea" id="RHEA-COMP:14739"/>
        <dbReference type="ChEBI" id="CHEBI:17319"/>
        <dbReference type="ChEBI" id="CHEBI:29917"/>
        <dbReference type="ChEBI" id="CHEBI:33737"/>
        <dbReference type="ChEBI" id="CHEBI:33738"/>
        <dbReference type="ChEBI" id="CHEBI:57586"/>
        <dbReference type="ChEBI" id="CHEBI:57844"/>
        <dbReference type="ChEBI" id="CHEBI:59789"/>
        <dbReference type="ChEBI" id="CHEBI:64428"/>
        <dbReference type="ChEBI" id="CHEBI:149473"/>
        <dbReference type="EC" id="2.8.1.6"/>
    </reaction>
</comment>
<feature type="binding site" evidence="13">
    <location>
        <position position="96"/>
    </location>
    <ligand>
        <name>[2Fe-2S] cluster</name>
        <dbReference type="ChEBI" id="CHEBI:190135"/>
    </ligand>
</feature>
<feature type="binding site" evidence="13">
    <location>
        <position position="260"/>
    </location>
    <ligand>
        <name>[2Fe-2S] cluster</name>
        <dbReference type="ChEBI" id="CHEBI:190135"/>
    </ligand>
</feature>
<dbReference type="InterPro" id="IPR006638">
    <property type="entry name" value="Elp3/MiaA/NifB-like_rSAM"/>
</dbReference>
<dbReference type="InterPro" id="IPR007197">
    <property type="entry name" value="rSAM"/>
</dbReference>
<keyword evidence="11 13" id="KW-0411">Iron-sulfur</keyword>
<dbReference type="RefSeq" id="WP_322329897.1">
    <property type="nucleotide sequence ID" value="NZ_CP139727.1"/>
</dbReference>
<comment type="pathway">
    <text evidence="1 13">Cofactor biosynthesis; biotin biosynthesis; biotin from 7,8-diaminononanoate: step 2/2.</text>
</comment>
<dbReference type="SFLD" id="SFLDG01278">
    <property type="entry name" value="biotin_synthase_like"/>
    <property type="match status" value="1"/>
</dbReference>
<keyword evidence="6 13" id="KW-0949">S-adenosyl-L-methionine</keyword>
<geneLocation type="plasmid" evidence="15 16">
    <name>unnamed02</name>
</geneLocation>
<dbReference type="SMART" id="SM00876">
    <property type="entry name" value="BATS"/>
    <property type="match status" value="1"/>
</dbReference>
<dbReference type="InterPro" id="IPR024177">
    <property type="entry name" value="Biotin_synthase"/>
</dbReference>
<dbReference type="EMBL" id="CP139727">
    <property type="protein sequence ID" value="WPZ23529.1"/>
    <property type="molecule type" value="Genomic_DNA"/>
</dbReference>
<evidence type="ECO:0000256" key="10">
    <source>
        <dbReference type="ARBA" id="ARBA00023004"/>
    </source>
</evidence>
<comment type="cofactor">
    <cofactor evidence="13">
        <name>[4Fe-4S] cluster</name>
        <dbReference type="ChEBI" id="CHEBI:49883"/>
    </cofactor>
    <text evidence="13">Binds 1 [4Fe-4S] cluster. The cluster is coordinated with 3 cysteines and an exchangeable S-adenosyl-L-methionine.</text>
</comment>
<dbReference type="InterPro" id="IPR010722">
    <property type="entry name" value="BATS_dom"/>
</dbReference>
<keyword evidence="15" id="KW-0614">Plasmid</keyword>
<dbReference type="InterPro" id="IPR002684">
    <property type="entry name" value="Biotin_synth/BioAB"/>
</dbReference>
<keyword evidence="7 13" id="KW-0001">2Fe-2S</keyword>
<feature type="domain" description="Radical SAM core" evidence="14">
    <location>
        <begin position="37"/>
        <end position="256"/>
    </location>
</feature>
<evidence type="ECO:0000313" key="15">
    <source>
        <dbReference type="EMBL" id="WPZ23529.1"/>
    </source>
</evidence>
<feature type="binding site" evidence="13">
    <location>
        <position position="52"/>
    </location>
    <ligand>
        <name>[4Fe-4S] cluster</name>
        <dbReference type="ChEBI" id="CHEBI:49883"/>
        <note>4Fe-4S-S-AdoMet</note>
    </ligand>
</feature>
<keyword evidence="5 13" id="KW-0808">Transferase</keyword>
<organism evidence="15 16">
    <name type="scientific">Sulfitobacter faviae</name>
    <dbReference type="NCBI Taxonomy" id="1775881"/>
    <lineage>
        <taxon>Bacteria</taxon>
        <taxon>Pseudomonadati</taxon>
        <taxon>Pseudomonadota</taxon>
        <taxon>Alphaproteobacteria</taxon>
        <taxon>Rhodobacterales</taxon>
        <taxon>Roseobacteraceae</taxon>
        <taxon>Sulfitobacter</taxon>
    </lineage>
</organism>
<dbReference type="GO" id="GO:0004076">
    <property type="term" value="F:biotin synthase activity"/>
    <property type="evidence" value="ECO:0007669"/>
    <property type="project" value="UniProtKB-EC"/>
</dbReference>